<organism evidence="2 3">
    <name type="scientific">Scylla paramamosain</name>
    <name type="common">Mud crab</name>
    <dbReference type="NCBI Taxonomy" id="85552"/>
    <lineage>
        <taxon>Eukaryota</taxon>
        <taxon>Metazoa</taxon>
        <taxon>Ecdysozoa</taxon>
        <taxon>Arthropoda</taxon>
        <taxon>Crustacea</taxon>
        <taxon>Multicrustacea</taxon>
        <taxon>Malacostraca</taxon>
        <taxon>Eumalacostraca</taxon>
        <taxon>Eucarida</taxon>
        <taxon>Decapoda</taxon>
        <taxon>Pleocyemata</taxon>
        <taxon>Brachyura</taxon>
        <taxon>Eubrachyura</taxon>
        <taxon>Portunoidea</taxon>
        <taxon>Portunidae</taxon>
        <taxon>Portuninae</taxon>
        <taxon>Scylla</taxon>
    </lineage>
</organism>
<proteinExistence type="predicted"/>
<protein>
    <recommendedName>
        <fullName evidence="4">Secreted protein</fullName>
    </recommendedName>
</protein>
<keyword evidence="3" id="KW-1185">Reference proteome</keyword>
<gene>
    <name evidence="2" type="ORF">O3P69_016866</name>
</gene>
<sequence length="69" mass="7754">MLLALVTLWHGSVNEDPGMCATTNQRFITKLSINTWREREVAASRYTTLVLPVRCLVYKSCPLSVGTKL</sequence>
<keyword evidence="1" id="KW-0732">Signal</keyword>
<evidence type="ECO:0000313" key="2">
    <source>
        <dbReference type="EMBL" id="KAK8380557.1"/>
    </source>
</evidence>
<dbReference type="EMBL" id="JARAKH010000042">
    <property type="protein sequence ID" value="KAK8380557.1"/>
    <property type="molecule type" value="Genomic_DNA"/>
</dbReference>
<reference evidence="2 3" key="1">
    <citation type="submission" date="2023-03" db="EMBL/GenBank/DDBJ databases">
        <title>High-quality genome of Scylla paramamosain provides insights in environmental adaptation.</title>
        <authorList>
            <person name="Zhang L."/>
        </authorList>
    </citation>
    <scope>NUCLEOTIDE SEQUENCE [LARGE SCALE GENOMIC DNA]</scope>
    <source>
        <strain evidence="2">LZ_2023a</strain>
        <tissue evidence="2">Muscle</tissue>
    </source>
</reference>
<evidence type="ECO:0008006" key="4">
    <source>
        <dbReference type="Google" id="ProtNLM"/>
    </source>
</evidence>
<feature type="chain" id="PRO_5043508543" description="Secreted protein" evidence="1">
    <location>
        <begin position="16"/>
        <end position="69"/>
    </location>
</feature>
<feature type="signal peptide" evidence="1">
    <location>
        <begin position="1"/>
        <end position="15"/>
    </location>
</feature>
<name>A0AAW0T2S8_SCYPA</name>
<evidence type="ECO:0000313" key="3">
    <source>
        <dbReference type="Proteomes" id="UP001487740"/>
    </source>
</evidence>
<accession>A0AAW0T2S8</accession>
<dbReference type="Proteomes" id="UP001487740">
    <property type="component" value="Unassembled WGS sequence"/>
</dbReference>
<dbReference type="AlphaFoldDB" id="A0AAW0T2S8"/>
<evidence type="ECO:0000256" key="1">
    <source>
        <dbReference type="SAM" id="SignalP"/>
    </source>
</evidence>
<comment type="caution">
    <text evidence="2">The sequence shown here is derived from an EMBL/GenBank/DDBJ whole genome shotgun (WGS) entry which is preliminary data.</text>
</comment>